<feature type="compositionally biased region" description="Pro residues" evidence="1">
    <location>
        <begin position="120"/>
        <end position="137"/>
    </location>
</feature>
<dbReference type="EMBL" id="SJOL01006460">
    <property type="protein sequence ID" value="TGZ66267.1"/>
    <property type="molecule type" value="Genomic_DNA"/>
</dbReference>
<dbReference type="GO" id="GO:0003779">
    <property type="term" value="F:actin binding"/>
    <property type="evidence" value="ECO:0007669"/>
    <property type="project" value="InterPro"/>
</dbReference>
<reference evidence="4 5" key="1">
    <citation type="journal article" date="2019" name="BMC Genomics">
        <title>New insights from Opisthorchis felineus genome: update on genomics of the epidemiologically important liver flukes.</title>
        <authorList>
            <person name="Ershov N.I."/>
            <person name="Mordvinov V.A."/>
            <person name="Prokhortchouk E.B."/>
            <person name="Pakharukova M.Y."/>
            <person name="Gunbin K.V."/>
            <person name="Ustyantsev K."/>
            <person name="Genaev M.A."/>
            <person name="Blinov A.G."/>
            <person name="Mazur A."/>
            <person name="Boulygina E."/>
            <person name="Tsygankova S."/>
            <person name="Khrameeva E."/>
            <person name="Chekanov N."/>
            <person name="Fan G."/>
            <person name="Xiao A."/>
            <person name="Zhang H."/>
            <person name="Xu X."/>
            <person name="Yang H."/>
            <person name="Solovyev V."/>
            <person name="Lee S.M."/>
            <person name="Liu X."/>
            <person name="Afonnikov D.A."/>
            <person name="Skryabin K.G."/>
        </authorList>
    </citation>
    <scope>NUCLEOTIDE SEQUENCE [LARGE SCALE GENOMIC DNA]</scope>
    <source>
        <strain evidence="4">AK-0245</strain>
        <tissue evidence="4">Whole organism</tissue>
    </source>
</reference>
<evidence type="ECO:0000256" key="2">
    <source>
        <dbReference type="SAM" id="Phobius"/>
    </source>
</evidence>
<feature type="region of interest" description="Disordered" evidence="1">
    <location>
        <begin position="1"/>
        <end position="57"/>
    </location>
</feature>
<evidence type="ECO:0000313" key="4">
    <source>
        <dbReference type="EMBL" id="TGZ66267.1"/>
    </source>
</evidence>
<evidence type="ECO:0000313" key="5">
    <source>
        <dbReference type="Proteomes" id="UP000308267"/>
    </source>
</evidence>
<accession>A0A4S2LYD1</accession>
<keyword evidence="2" id="KW-0472">Membrane</keyword>
<proteinExistence type="predicted"/>
<feature type="region of interest" description="Disordered" evidence="1">
    <location>
        <begin position="73"/>
        <end position="137"/>
    </location>
</feature>
<dbReference type="PROSITE" id="PS51082">
    <property type="entry name" value="WH2"/>
    <property type="match status" value="1"/>
</dbReference>
<feature type="transmembrane region" description="Helical" evidence="2">
    <location>
        <begin position="256"/>
        <end position="279"/>
    </location>
</feature>
<dbReference type="STRING" id="147828.A0A4S2LYD1"/>
<keyword evidence="5" id="KW-1185">Reference proteome</keyword>
<keyword evidence="2" id="KW-0812">Transmembrane</keyword>
<gene>
    <name evidence="4" type="ORF">CRM22_005415</name>
</gene>
<dbReference type="Proteomes" id="UP000308267">
    <property type="component" value="Unassembled WGS sequence"/>
</dbReference>
<sequence length="281" mass="30203">MSLLEEIRTGKQLRKVPDSEKNDRSTLNAANKAKVAPQSGFSAPSDSSANRAPAPPNVAAQLGNLFANGVPRLRGRTVDPVGGQQAAVKPPPPSSPTSPARLMAPPPPPAGVPNYSSRTAPPPPPPGPPPIHSPFRLPSPKPVSDCMGYGVVTRHRVVLYGLLDLHTSTHPHTCSVILEGSHELTTLHNSYFMVHPAECCRALSSCVANIRRAATIGAGELSSHLFLFNFTPDYLCSVAHVHMHTLDLSGFSHRGVFVLTFVIRSSCFSLHFLVFVWGWPR</sequence>
<dbReference type="InterPro" id="IPR003124">
    <property type="entry name" value="WH2_dom"/>
</dbReference>
<comment type="caution">
    <text evidence="4">The sequence shown here is derived from an EMBL/GenBank/DDBJ whole genome shotgun (WGS) entry which is preliminary data.</text>
</comment>
<evidence type="ECO:0000256" key="1">
    <source>
        <dbReference type="SAM" id="MobiDB-lite"/>
    </source>
</evidence>
<evidence type="ECO:0000259" key="3">
    <source>
        <dbReference type="PROSITE" id="PS51082"/>
    </source>
</evidence>
<feature type="domain" description="WH2" evidence="3">
    <location>
        <begin position="3"/>
        <end position="16"/>
    </location>
</feature>
<name>A0A4S2LYD1_OPIFE</name>
<keyword evidence="2" id="KW-1133">Transmembrane helix</keyword>
<feature type="compositionally biased region" description="Low complexity" evidence="1">
    <location>
        <begin position="42"/>
        <end position="57"/>
    </location>
</feature>
<dbReference type="AlphaFoldDB" id="A0A4S2LYD1"/>
<feature type="compositionally biased region" description="Basic and acidic residues" evidence="1">
    <location>
        <begin position="1"/>
        <end position="24"/>
    </location>
</feature>
<protein>
    <recommendedName>
        <fullName evidence="3">WH2 domain-containing protein</fullName>
    </recommendedName>
</protein>
<organism evidence="4 5">
    <name type="scientific">Opisthorchis felineus</name>
    <dbReference type="NCBI Taxonomy" id="147828"/>
    <lineage>
        <taxon>Eukaryota</taxon>
        <taxon>Metazoa</taxon>
        <taxon>Spiralia</taxon>
        <taxon>Lophotrochozoa</taxon>
        <taxon>Platyhelminthes</taxon>
        <taxon>Trematoda</taxon>
        <taxon>Digenea</taxon>
        <taxon>Opisthorchiida</taxon>
        <taxon>Opisthorchiata</taxon>
        <taxon>Opisthorchiidae</taxon>
        <taxon>Opisthorchis</taxon>
    </lineage>
</organism>